<accession>A0ABU1WUR4</accession>
<dbReference type="Gene3D" id="3.30.700.10">
    <property type="entry name" value="Glycoprotein, Type 4 Pilin"/>
    <property type="match status" value="1"/>
</dbReference>
<organism evidence="1 2">
    <name type="scientific">Hydrogenophaga palleronii</name>
    <dbReference type="NCBI Taxonomy" id="65655"/>
    <lineage>
        <taxon>Bacteria</taxon>
        <taxon>Pseudomonadati</taxon>
        <taxon>Pseudomonadota</taxon>
        <taxon>Betaproteobacteria</taxon>
        <taxon>Burkholderiales</taxon>
        <taxon>Comamonadaceae</taxon>
        <taxon>Hydrogenophaga</taxon>
    </lineage>
</organism>
<dbReference type="InterPro" id="IPR045584">
    <property type="entry name" value="Pilin-like"/>
</dbReference>
<comment type="caution">
    <text evidence="1">The sequence shown here is derived from an EMBL/GenBank/DDBJ whole genome shotgun (WGS) entry which is preliminary data.</text>
</comment>
<dbReference type="Proteomes" id="UP001265700">
    <property type="component" value="Unassembled WGS sequence"/>
</dbReference>
<evidence type="ECO:0000313" key="2">
    <source>
        <dbReference type="Proteomes" id="UP001265700"/>
    </source>
</evidence>
<sequence length="145" mass="16196">MLTLAIMAILVTVAVPLVQVSVQREKERELRTALTQIRDALDAYKRATEQGRIPANIGESGYPKTLEALVEGVEDQRSPTAAKLYFLRRLPSDPMSATQGLSAEQTWNLRSYQSPPDDPQEGDDVFDIYSKSDKVGLNGVPYRDW</sequence>
<protein>
    <submittedName>
        <fullName evidence="1">General secretion pathway protein G</fullName>
    </submittedName>
</protein>
<gene>
    <name evidence="1" type="ORF">J2W49_004715</name>
</gene>
<dbReference type="SUPFAM" id="SSF54523">
    <property type="entry name" value="Pili subunits"/>
    <property type="match status" value="1"/>
</dbReference>
<keyword evidence="2" id="KW-1185">Reference proteome</keyword>
<proteinExistence type="predicted"/>
<evidence type="ECO:0000313" key="1">
    <source>
        <dbReference type="EMBL" id="MDR7152737.1"/>
    </source>
</evidence>
<dbReference type="EMBL" id="JAVDWU010000013">
    <property type="protein sequence ID" value="MDR7152737.1"/>
    <property type="molecule type" value="Genomic_DNA"/>
</dbReference>
<name>A0ABU1WUR4_9BURK</name>
<reference evidence="1 2" key="1">
    <citation type="submission" date="2023-07" db="EMBL/GenBank/DDBJ databases">
        <title>Sorghum-associated microbial communities from plants grown in Nebraska, USA.</title>
        <authorList>
            <person name="Schachtman D."/>
        </authorList>
    </citation>
    <scope>NUCLEOTIDE SEQUENCE [LARGE SCALE GENOMIC DNA]</scope>
    <source>
        <strain evidence="1 2">4249</strain>
    </source>
</reference>